<accession>A0A6A6DF33</accession>
<feature type="domain" description="Heterokaryon incompatibility" evidence="1">
    <location>
        <begin position="55"/>
        <end position="153"/>
    </location>
</feature>
<feature type="non-terminal residue" evidence="2">
    <location>
        <position position="1"/>
    </location>
</feature>
<dbReference type="Proteomes" id="UP000800200">
    <property type="component" value="Unassembled WGS sequence"/>
</dbReference>
<dbReference type="PANTHER" id="PTHR33112">
    <property type="entry name" value="DOMAIN PROTEIN, PUTATIVE-RELATED"/>
    <property type="match status" value="1"/>
</dbReference>
<proteinExistence type="predicted"/>
<reference evidence="2" key="1">
    <citation type="journal article" date="2020" name="Stud. Mycol.">
        <title>101 Dothideomycetes genomes: a test case for predicting lifestyles and emergence of pathogens.</title>
        <authorList>
            <person name="Haridas S."/>
            <person name="Albert R."/>
            <person name="Binder M."/>
            <person name="Bloem J."/>
            <person name="Labutti K."/>
            <person name="Salamov A."/>
            <person name="Andreopoulos B."/>
            <person name="Baker S."/>
            <person name="Barry K."/>
            <person name="Bills G."/>
            <person name="Bluhm B."/>
            <person name="Cannon C."/>
            <person name="Castanera R."/>
            <person name="Culley D."/>
            <person name="Daum C."/>
            <person name="Ezra D."/>
            <person name="Gonzalez J."/>
            <person name="Henrissat B."/>
            <person name="Kuo A."/>
            <person name="Liang C."/>
            <person name="Lipzen A."/>
            <person name="Lutzoni F."/>
            <person name="Magnuson J."/>
            <person name="Mondo S."/>
            <person name="Nolan M."/>
            <person name="Ohm R."/>
            <person name="Pangilinan J."/>
            <person name="Park H.-J."/>
            <person name="Ramirez L."/>
            <person name="Alfaro M."/>
            <person name="Sun H."/>
            <person name="Tritt A."/>
            <person name="Yoshinaga Y."/>
            <person name="Zwiers L.-H."/>
            <person name="Turgeon B."/>
            <person name="Goodwin S."/>
            <person name="Spatafora J."/>
            <person name="Crous P."/>
            <person name="Grigoriev I."/>
        </authorList>
    </citation>
    <scope>NUCLEOTIDE SEQUENCE</scope>
    <source>
        <strain evidence="2">CBS 207.26</strain>
    </source>
</reference>
<dbReference type="Pfam" id="PF06985">
    <property type="entry name" value="HET"/>
    <property type="match status" value="1"/>
</dbReference>
<dbReference type="EMBL" id="ML994679">
    <property type="protein sequence ID" value="KAF2178047.1"/>
    <property type="molecule type" value="Genomic_DNA"/>
</dbReference>
<sequence length="155" mass="18163">WYEGCVKSHEKCETMPLSTFRWIPTRLIHIGNENKTEWCLKIAGEDFESAPPLSYMTLSYRWSAEPRVPLLLSNIDEFRRGVPYERLPQTFRDFIAVARRFHIRYIWIDSLCIIQDSQEDWESEAPKMRYVYGGSVCNVAASASSTPDSGMFRRR</sequence>
<gene>
    <name evidence="2" type="ORF">K469DRAFT_525709</name>
</gene>
<feature type="non-terminal residue" evidence="2">
    <location>
        <position position="155"/>
    </location>
</feature>
<dbReference type="AlphaFoldDB" id="A0A6A6DF33"/>
<evidence type="ECO:0000313" key="3">
    <source>
        <dbReference type="Proteomes" id="UP000800200"/>
    </source>
</evidence>
<dbReference type="PANTHER" id="PTHR33112:SF16">
    <property type="entry name" value="HETEROKARYON INCOMPATIBILITY DOMAIN-CONTAINING PROTEIN"/>
    <property type="match status" value="1"/>
</dbReference>
<keyword evidence="3" id="KW-1185">Reference proteome</keyword>
<evidence type="ECO:0000259" key="1">
    <source>
        <dbReference type="Pfam" id="PF06985"/>
    </source>
</evidence>
<dbReference type="OrthoDB" id="2958217at2759"/>
<name>A0A6A6DF33_9PEZI</name>
<protein>
    <recommendedName>
        <fullName evidence="1">Heterokaryon incompatibility domain-containing protein</fullName>
    </recommendedName>
</protein>
<organism evidence="2 3">
    <name type="scientific">Zopfia rhizophila CBS 207.26</name>
    <dbReference type="NCBI Taxonomy" id="1314779"/>
    <lineage>
        <taxon>Eukaryota</taxon>
        <taxon>Fungi</taxon>
        <taxon>Dikarya</taxon>
        <taxon>Ascomycota</taxon>
        <taxon>Pezizomycotina</taxon>
        <taxon>Dothideomycetes</taxon>
        <taxon>Dothideomycetes incertae sedis</taxon>
        <taxon>Zopfiaceae</taxon>
        <taxon>Zopfia</taxon>
    </lineage>
</organism>
<dbReference type="InterPro" id="IPR010730">
    <property type="entry name" value="HET"/>
</dbReference>
<evidence type="ECO:0000313" key="2">
    <source>
        <dbReference type="EMBL" id="KAF2178047.1"/>
    </source>
</evidence>